<dbReference type="RefSeq" id="WP_014658745.1">
    <property type="nucleotide sequence ID" value="NC_017735.1"/>
</dbReference>
<dbReference type="STRING" id="1163745.HCD_00925"/>
<keyword evidence="3" id="KW-1185">Reference proteome</keyword>
<dbReference type="HOGENOM" id="CLU_701640_0_0_7"/>
<dbReference type="Pfam" id="PF13252">
    <property type="entry name" value="Phage_capsid_3"/>
    <property type="match status" value="1"/>
</dbReference>
<dbReference type="InterPro" id="IPR025267">
    <property type="entry name" value="ORF017-like"/>
</dbReference>
<dbReference type="eggNOG" id="ENOG50319VR">
    <property type="taxonomic scope" value="Bacteria"/>
</dbReference>
<reference evidence="1 3" key="1">
    <citation type="journal article" date="2013" name="PLoS ONE">
        <title>Sequence Divergence and Conservation in Genomes ofHelicobacter cetorum Strains from a Dolphin and a Whale.</title>
        <authorList>
            <person name="Kersulyte D."/>
            <person name="Rossi M."/>
            <person name="Berg D.E."/>
        </authorList>
    </citation>
    <scope>NUCLEOTIDE SEQUENCE [LARGE SCALE GENOMIC DNA]</scope>
    <source>
        <strain evidence="1 3">MIT 99-5656</strain>
    </source>
</reference>
<accession>I0EQJ8</accession>
<dbReference type="Proteomes" id="UP000005013">
    <property type="component" value="Chromosome"/>
</dbReference>
<organism evidence="1 3">
    <name type="scientific">Helicobacter cetorum (strain ATCC BAA-540 / CCUG 52418 / MIT 99-5656)</name>
    <dbReference type="NCBI Taxonomy" id="1163745"/>
    <lineage>
        <taxon>Bacteria</taxon>
        <taxon>Pseudomonadati</taxon>
        <taxon>Campylobacterota</taxon>
        <taxon>Epsilonproteobacteria</taxon>
        <taxon>Campylobacterales</taxon>
        <taxon>Helicobacteraceae</taxon>
        <taxon>Helicobacter</taxon>
    </lineage>
</organism>
<evidence type="ECO:0000313" key="2">
    <source>
        <dbReference type="EMBL" id="AFI06007.1"/>
    </source>
</evidence>
<gene>
    <name evidence="1" type="ordered locus">HCD_00925</name>
    <name evidence="2" type="ordered locus">HCD_05025</name>
</gene>
<dbReference type="OrthoDB" id="5326547at2"/>
<evidence type="ECO:0008006" key="4">
    <source>
        <dbReference type="Google" id="ProtNLM"/>
    </source>
</evidence>
<evidence type="ECO:0000313" key="1">
    <source>
        <dbReference type="EMBL" id="AFI05217.1"/>
    </source>
</evidence>
<dbReference type="PATRIC" id="fig|1163745.3.peg.1061"/>
<name>I0EQJ8_HELCM</name>
<dbReference type="EMBL" id="CP003481">
    <property type="protein sequence ID" value="AFI05217.1"/>
    <property type="molecule type" value="Genomic_DNA"/>
</dbReference>
<dbReference type="KEGG" id="hcm:HCD_05025"/>
<proteinExistence type="predicted"/>
<dbReference type="EMBL" id="CP003481">
    <property type="protein sequence ID" value="AFI06007.1"/>
    <property type="molecule type" value="Genomic_DNA"/>
</dbReference>
<evidence type="ECO:0000313" key="3">
    <source>
        <dbReference type="Proteomes" id="UP000005013"/>
    </source>
</evidence>
<sequence length="389" mass="42565">MLNLNQVDFNNISSNPQIGREVALQIENASWKKSLFESITGKGEDRAIRTYTTKTQNPFVPRLKTPLMGRGVVGNTDFIANLDNLEILSQTIYPEAFGNSAKSKIKAYEDLENTDFIKETCDSLSNWMGLERDKRIIAAMTNDFSNVLYTPQMNVATIRKAIFNARNGLKADGTKTFPIKPIMASMEDAGKGVIAQNSSYIVLLDSYQASQLKADPEFKDIQKIYAYAGLDRGLLYKGFCGVIDNCVIIDAGIWTSLNSGMPNSTIDAKEFSSYINKANVESIVTPSDLKATLKTKNATEMGESEISIGCLIGASSVLMAHSPEITFYIDENQDAGRKSLVGIDCIMGVSKARFVGNGNAANNLYNNQDFSVIGLVTNMQEPSKAAAKK</sequence>
<dbReference type="AlphaFoldDB" id="I0EQJ8"/>
<dbReference type="KEGG" id="hcm:HCD_00925"/>
<protein>
    <recommendedName>
        <fullName evidence="4">DUF4043 family protein</fullName>
    </recommendedName>
</protein>